<dbReference type="STRING" id="649760.HMPREF0971_02210"/>
<accession>D1QT83</accession>
<dbReference type="InterPro" id="IPR036259">
    <property type="entry name" value="MFS_trans_sf"/>
</dbReference>
<feature type="transmembrane region" description="Helical" evidence="4">
    <location>
        <begin position="306"/>
        <end position="330"/>
    </location>
</feature>
<dbReference type="EMBL" id="ACUZ02000036">
    <property type="protein sequence ID" value="EFB31536.1"/>
    <property type="molecule type" value="Genomic_DNA"/>
</dbReference>
<dbReference type="SUPFAM" id="SSF103473">
    <property type="entry name" value="MFS general substrate transporter"/>
    <property type="match status" value="1"/>
</dbReference>
<protein>
    <submittedName>
        <fullName evidence="5">Transporter, major facilitator family protein</fullName>
    </submittedName>
</protein>
<keyword evidence="1 4" id="KW-0812">Transmembrane</keyword>
<dbReference type="PANTHER" id="PTHR23531">
    <property type="entry name" value="QUINOLENE RESISTANCE PROTEIN NORA"/>
    <property type="match status" value="1"/>
</dbReference>
<feature type="transmembrane region" description="Helical" evidence="4">
    <location>
        <begin position="89"/>
        <end position="109"/>
    </location>
</feature>
<feature type="transmembrane region" description="Helical" evidence="4">
    <location>
        <begin position="342"/>
        <end position="362"/>
    </location>
</feature>
<evidence type="ECO:0000256" key="2">
    <source>
        <dbReference type="ARBA" id="ARBA00022989"/>
    </source>
</evidence>
<feature type="transmembrane region" description="Helical" evidence="4">
    <location>
        <begin position="161"/>
        <end position="181"/>
    </location>
</feature>
<feature type="transmembrane region" description="Helical" evidence="4">
    <location>
        <begin position="368"/>
        <end position="387"/>
    </location>
</feature>
<dbReference type="Pfam" id="PF07690">
    <property type="entry name" value="MFS_1"/>
    <property type="match status" value="1"/>
</dbReference>
<evidence type="ECO:0000313" key="6">
    <source>
        <dbReference type="Proteomes" id="UP000004079"/>
    </source>
</evidence>
<sequence>MTKAIDLMDTQNTPIHINLWHREFWMLSLANLFLCMAIYMLLPIVPEWLMKVHHTVHWQVSYAFALYAVGLFFLGGFCSYFVQKYRRNRVCRVGIFIMIVCLYAMTFFHRLESSYVFWAVNVLSFLLGAVFGLVQMVLSSTLIIDVCESFRRTEANYASSWFGRFALSLGPIAGIIISRFLGFNSFIVASVLLCLAAVLLIYGVKFPFKAPDDNIPLYSLDRFFLPQGKWLFVNLMLVSMLLGVLLSIFHTLTFYGMMLVGFAFAILAQKFVFVNADLKSEAITGLLAASMALLLLLTRRQLSVDILAPALIGFGVSLIASRFQLFFIKLSKHCQRGTSQSSYFLAWESGLALGLSLGWGYLYSQEQLALFVALGLVILAFLYYQFFTHRWYMENKNR</sequence>
<dbReference type="Gene3D" id="1.20.1250.20">
    <property type="entry name" value="MFS general substrate transporter like domains"/>
    <property type="match status" value="1"/>
</dbReference>
<gene>
    <name evidence="5" type="ORF">HMPREF0971_02210</name>
</gene>
<feature type="transmembrane region" description="Helical" evidence="4">
    <location>
        <begin position="229"/>
        <end position="248"/>
    </location>
</feature>
<feature type="transmembrane region" description="Helical" evidence="4">
    <location>
        <begin position="62"/>
        <end position="82"/>
    </location>
</feature>
<feature type="transmembrane region" description="Helical" evidence="4">
    <location>
        <begin position="24"/>
        <end position="42"/>
    </location>
</feature>
<comment type="caution">
    <text evidence="5">The sequence shown here is derived from an EMBL/GenBank/DDBJ whole genome shotgun (WGS) entry which is preliminary data.</text>
</comment>
<feature type="transmembrane region" description="Helical" evidence="4">
    <location>
        <begin position="254"/>
        <end position="273"/>
    </location>
</feature>
<evidence type="ECO:0000313" key="5">
    <source>
        <dbReference type="EMBL" id="EFB31536.1"/>
    </source>
</evidence>
<keyword evidence="3 4" id="KW-0472">Membrane</keyword>
<organism evidence="5 6">
    <name type="scientific">Segatella oris F0302</name>
    <dbReference type="NCBI Taxonomy" id="649760"/>
    <lineage>
        <taxon>Bacteria</taxon>
        <taxon>Pseudomonadati</taxon>
        <taxon>Bacteroidota</taxon>
        <taxon>Bacteroidia</taxon>
        <taxon>Bacteroidales</taxon>
        <taxon>Prevotellaceae</taxon>
        <taxon>Segatella</taxon>
    </lineage>
</organism>
<evidence type="ECO:0000256" key="4">
    <source>
        <dbReference type="SAM" id="Phobius"/>
    </source>
</evidence>
<dbReference type="GO" id="GO:0022857">
    <property type="term" value="F:transmembrane transporter activity"/>
    <property type="evidence" value="ECO:0007669"/>
    <property type="project" value="InterPro"/>
</dbReference>
<dbReference type="PANTHER" id="PTHR23531:SF1">
    <property type="entry name" value="QUINOLENE RESISTANCE PROTEIN NORA"/>
    <property type="match status" value="1"/>
</dbReference>
<evidence type="ECO:0000256" key="3">
    <source>
        <dbReference type="ARBA" id="ARBA00023136"/>
    </source>
</evidence>
<feature type="transmembrane region" description="Helical" evidence="4">
    <location>
        <begin position="115"/>
        <end position="134"/>
    </location>
</feature>
<dbReference type="InterPro" id="IPR011701">
    <property type="entry name" value="MFS"/>
</dbReference>
<dbReference type="HOGENOM" id="CLU_001265_10_13_10"/>
<dbReference type="Proteomes" id="UP000004079">
    <property type="component" value="Unassembled WGS sequence"/>
</dbReference>
<feature type="transmembrane region" description="Helical" evidence="4">
    <location>
        <begin position="187"/>
        <end position="208"/>
    </location>
</feature>
<evidence type="ECO:0000256" key="1">
    <source>
        <dbReference type="ARBA" id="ARBA00022692"/>
    </source>
</evidence>
<proteinExistence type="predicted"/>
<reference evidence="5 6" key="1">
    <citation type="submission" date="2009-11" db="EMBL/GenBank/DDBJ databases">
        <authorList>
            <person name="Weinstock G."/>
            <person name="Sodergren E."/>
            <person name="Clifton S."/>
            <person name="Fulton L."/>
            <person name="Fulton B."/>
            <person name="Courtney L."/>
            <person name="Fronick C."/>
            <person name="Harrison M."/>
            <person name="Strong C."/>
            <person name="Farmer C."/>
            <person name="Delahaunty K."/>
            <person name="Markovic C."/>
            <person name="Hall O."/>
            <person name="Minx P."/>
            <person name="Tomlinson C."/>
            <person name="Mitreva M."/>
            <person name="Nelson J."/>
            <person name="Hou S."/>
            <person name="Wollam A."/>
            <person name="Pepin K.H."/>
            <person name="Johnson M."/>
            <person name="Bhonagiri V."/>
            <person name="Nash W.E."/>
            <person name="Warren W."/>
            <person name="Chinwalla A."/>
            <person name="Mardis E.R."/>
            <person name="Wilson R.K."/>
        </authorList>
    </citation>
    <scope>NUCLEOTIDE SEQUENCE [LARGE SCALE GENOMIC DNA]</scope>
    <source>
        <strain evidence="5 6">F0302</strain>
    </source>
</reference>
<feature type="transmembrane region" description="Helical" evidence="4">
    <location>
        <begin position="282"/>
        <end position="300"/>
    </location>
</feature>
<dbReference type="AlphaFoldDB" id="D1QT83"/>
<dbReference type="InterPro" id="IPR052714">
    <property type="entry name" value="MFS_Exporter"/>
</dbReference>
<name>D1QT83_9BACT</name>
<keyword evidence="2 4" id="KW-1133">Transmembrane helix</keyword>